<dbReference type="EMBL" id="BGPR01056853">
    <property type="protein sequence ID" value="GBO33302.1"/>
    <property type="molecule type" value="Genomic_DNA"/>
</dbReference>
<name>A0A4Y2W8G3_ARAVE</name>
<evidence type="ECO:0000313" key="2">
    <source>
        <dbReference type="EMBL" id="GBO33302.1"/>
    </source>
</evidence>
<sequence>MKRSTLPNLAITKRRKLSLHSNVLEEITKKIPTEKDSDAFNFDGEVTECIDKETDSENDMEDNPVYEECSNSVFETNVYNIHPFNL</sequence>
<evidence type="ECO:0000313" key="1">
    <source>
        <dbReference type="EMBL" id="GBO33298.1"/>
    </source>
</evidence>
<organism evidence="2 3">
    <name type="scientific">Araneus ventricosus</name>
    <name type="common">Orbweaver spider</name>
    <name type="synonym">Epeira ventricosa</name>
    <dbReference type="NCBI Taxonomy" id="182803"/>
    <lineage>
        <taxon>Eukaryota</taxon>
        <taxon>Metazoa</taxon>
        <taxon>Ecdysozoa</taxon>
        <taxon>Arthropoda</taxon>
        <taxon>Chelicerata</taxon>
        <taxon>Arachnida</taxon>
        <taxon>Araneae</taxon>
        <taxon>Araneomorphae</taxon>
        <taxon>Entelegynae</taxon>
        <taxon>Araneoidea</taxon>
        <taxon>Araneidae</taxon>
        <taxon>Araneus</taxon>
    </lineage>
</organism>
<accession>A0A4Y2W8G3</accession>
<reference evidence="2 3" key="1">
    <citation type="journal article" date="2019" name="Sci. Rep.">
        <title>Orb-weaving spider Araneus ventricosus genome elucidates the spidroin gene catalogue.</title>
        <authorList>
            <person name="Kono N."/>
            <person name="Nakamura H."/>
            <person name="Ohtoshi R."/>
            <person name="Moran D.A.P."/>
            <person name="Shinohara A."/>
            <person name="Yoshida Y."/>
            <person name="Fujiwara M."/>
            <person name="Mori M."/>
            <person name="Tomita M."/>
            <person name="Arakawa K."/>
        </authorList>
    </citation>
    <scope>NUCLEOTIDE SEQUENCE [LARGE SCALE GENOMIC DNA]</scope>
</reference>
<protein>
    <submittedName>
        <fullName evidence="2">Uncharacterized protein</fullName>
    </submittedName>
</protein>
<dbReference type="EMBL" id="BGPR01056850">
    <property type="protein sequence ID" value="GBO33298.1"/>
    <property type="molecule type" value="Genomic_DNA"/>
</dbReference>
<proteinExistence type="predicted"/>
<keyword evidence="3" id="KW-1185">Reference proteome</keyword>
<dbReference type="Proteomes" id="UP000499080">
    <property type="component" value="Unassembled WGS sequence"/>
</dbReference>
<comment type="caution">
    <text evidence="2">The sequence shown here is derived from an EMBL/GenBank/DDBJ whole genome shotgun (WGS) entry which is preliminary data.</text>
</comment>
<gene>
    <name evidence="1" type="ORF">AVEN_103500_1</name>
    <name evidence="2" type="ORF">AVEN_108324_1</name>
</gene>
<dbReference type="AlphaFoldDB" id="A0A4Y2W8G3"/>
<evidence type="ECO:0000313" key="3">
    <source>
        <dbReference type="Proteomes" id="UP000499080"/>
    </source>
</evidence>